<feature type="domain" description="Activator of Hsp90 ATPase homologue 1/2-like C-terminal" evidence="2">
    <location>
        <begin position="22"/>
        <end position="131"/>
    </location>
</feature>
<reference evidence="3 4" key="1">
    <citation type="submission" date="2015-08" db="EMBL/GenBank/DDBJ databases">
        <title>Draft genome sequence of cellulolytic and xylanolytic Paenibacillus sp. A59, isolated from a decaying forest soil from Patagonia, Argentina.</title>
        <authorList>
            <person name="Ghio S."/>
            <person name="Caceres A.M."/>
            <person name="Talia P."/>
            <person name="Grasso D."/>
            <person name="Campos E."/>
        </authorList>
    </citation>
    <scope>NUCLEOTIDE SEQUENCE [LARGE SCALE GENOMIC DNA]</scope>
    <source>
        <strain evidence="3 4">A59</strain>
    </source>
</reference>
<dbReference type="Gene3D" id="3.30.530.20">
    <property type="match status" value="1"/>
</dbReference>
<dbReference type="EMBL" id="LITU01000070">
    <property type="protein sequence ID" value="KOY14312.1"/>
    <property type="molecule type" value="Genomic_DNA"/>
</dbReference>
<dbReference type="OrthoDB" id="9803476at2"/>
<dbReference type="Pfam" id="PF08327">
    <property type="entry name" value="AHSA1"/>
    <property type="match status" value="1"/>
</dbReference>
<sequence length="160" mass="19060">MIADLKQTPTGNMARFERHWKYSVEEVWSYLTENEKLAKWFTELQVEELREGGSIKFNMPDGTFLVLQILDFVPYSVLEYTWAEDRVRFELYPESDGCRLLLIETIHAITSHTPKDLAGWHVCLNVIEALLDGRTLESRESEWKIWYEKYQKHVDRFLKI</sequence>
<keyword evidence="4" id="KW-1185">Reference proteome</keyword>
<comment type="caution">
    <text evidence="3">The sequence shown here is derived from an EMBL/GenBank/DDBJ whole genome shotgun (WGS) entry which is preliminary data.</text>
</comment>
<comment type="similarity">
    <text evidence="1">Belongs to the AHA1 family.</text>
</comment>
<evidence type="ECO:0000313" key="3">
    <source>
        <dbReference type="EMBL" id="KOY14312.1"/>
    </source>
</evidence>
<organism evidence="3 4">
    <name type="scientific">Paenibacillus xylanivorans</name>
    <dbReference type="NCBI Taxonomy" id="1705561"/>
    <lineage>
        <taxon>Bacteria</taxon>
        <taxon>Bacillati</taxon>
        <taxon>Bacillota</taxon>
        <taxon>Bacilli</taxon>
        <taxon>Bacillales</taxon>
        <taxon>Paenibacillaceae</taxon>
        <taxon>Paenibacillus</taxon>
    </lineage>
</organism>
<evidence type="ECO:0000256" key="1">
    <source>
        <dbReference type="ARBA" id="ARBA00006817"/>
    </source>
</evidence>
<protein>
    <submittedName>
        <fullName evidence="3">Activator of Hsp90 ATPase 1 family protein</fullName>
    </submittedName>
</protein>
<evidence type="ECO:0000259" key="2">
    <source>
        <dbReference type="Pfam" id="PF08327"/>
    </source>
</evidence>
<gene>
    <name evidence="3" type="ORF">AMS66_20115</name>
</gene>
<proteinExistence type="inferred from homology"/>
<name>A0A0M9BMH0_9BACL</name>
<dbReference type="InterPro" id="IPR023393">
    <property type="entry name" value="START-like_dom_sf"/>
</dbReference>
<dbReference type="PATRIC" id="fig|1705561.3.peg.4190"/>
<dbReference type="CDD" id="cd08899">
    <property type="entry name" value="SRPBCC_CalC_Aha1-like_6"/>
    <property type="match status" value="1"/>
</dbReference>
<dbReference type="InterPro" id="IPR013538">
    <property type="entry name" value="ASHA1/2-like_C"/>
</dbReference>
<dbReference type="RefSeq" id="WP_053782490.1">
    <property type="nucleotide sequence ID" value="NZ_LITU01000070.1"/>
</dbReference>
<evidence type="ECO:0000313" key="4">
    <source>
        <dbReference type="Proteomes" id="UP000037688"/>
    </source>
</evidence>
<accession>A0A0M9BMH0</accession>
<dbReference type="Proteomes" id="UP000037688">
    <property type="component" value="Unassembled WGS sequence"/>
</dbReference>
<dbReference type="AlphaFoldDB" id="A0A0M9BMH0"/>
<dbReference type="SUPFAM" id="SSF55961">
    <property type="entry name" value="Bet v1-like"/>
    <property type="match status" value="1"/>
</dbReference>